<gene>
    <name evidence="3" type="primary">LOC113219047</name>
</gene>
<evidence type="ECO:0000313" key="2">
    <source>
        <dbReference type="Proteomes" id="UP000005203"/>
    </source>
</evidence>
<reference evidence="1" key="1">
    <citation type="submission" date="2021-01" db="UniProtKB">
        <authorList>
            <consortium name="EnsemblMetazoa"/>
        </authorList>
    </citation>
    <scope>IDENTIFICATION</scope>
    <source>
        <strain evidence="1">DH4</strain>
    </source>
</reference>
<accession>A0A7M7MPL5</accession>
<dbReference type="OrthoDB" id="7611394at2759"/>
<dbReference type="AlphaFoldDB" id="A0A7M7MPL5"/>
<dbReference type="GeneID" id="113219047"/>
<evidence type="ECO:0000313" key="1">
    <source>
        <dbReference type="EnsemblMetazoa" id="XP_026299148"/>
    </source>
</evidence>
<protein>
    <submittedName>
        <fullName evidence="3">Uncharacterized protein LOC113219047</fullName>
    </submittedName>
</protein>
<reference evidence="3" key="2">
    <citation type="submission" date="2025-04" db="UniProtKB">
        <authorList>
            <consortium name="RefSeq"/>
        </authorList>
    </citation>
    <scope>IDENTIFICATION</scope>
    <source>
        <strain evidence="3">DH4</strain>
        <tissue evidence="3">Whole body</tissue>
    </source>
</reference>
<organism evidence="1">
    <name type="scientific">Apis mellifera</name>
    <name type="common">Honeybee</name>
    <dbReference type="NCBI Taxonomy" id="7460"/>
    <lineage>
        <taxon>Eukaryota</taxon>
        <taxon>Metazoa</taxon>
        <taxon>Ecdysozoa</taxon>
        <taxon>Arthropoda</taxon>
        <taxon>Hexapoda</taxon>
        <taxon>Insecta</taxon>
        <taxon>Pterygota</taxon>
        <taxon>Neoptera</taxon>
        <taxon>Endopterygota</taxon>
        <taxon>Hymenoptera</taxon>
        <taxon>Apocrita</taxon>
        <taxon>Aculeata</taxon>
        <taxon>Apoidea</taxon>
        <taxon>Anthophila</taxon>
        <taxon>Apidae</taxon>
        <taxon>Apis</taxon>
    </lineage>
</organism>
<dbReference type="Proteomes" id="UP000005203">
    <property type="component" value="Linkage group LG10"/>
</dbReference>
<accession>A0A8B8H697</accession>
<dbReference type="EnsemblMetazoa" id="XM_026443363">
    <property type="protein sequence ID" value="XP_026299148"/>
    <property type="gene ID" value="LOC113219047"/>
</dbReference>
<keyword evidence="2" id="KW-1185">Reference proteome</keyword>
<name>A0A7M7MPL5_APIME</name>
<sequence length="111" mass="12663">MPLHYLRNPMYALCLLAAFCVRQHMQNNRIEQPLTKRMSIQTPILINIEESDLLINCLQIIAKRTRQILESIQASIPVSKTVDFEDSLLSSSNIFDSFLFATNNIGIKLLA</sequence>
<proteinExistence type="predicted"/>
<dbReference type="KEGG" id="ame:113219047"/>
<dbReference type="RefSeq" id="XP_026299148.1">
    <property type="nucleotide sequence ID" value="XM_026443363.1"/>
</dbReference>
<evidence type="ECO:0000313" key="3">
    <source>
        <dbReference type="RefSeq" id="XP_026299148.1"/>
    </source>
</evidence>